<proteinExistence type="predicted"/>
<evidence type="ECO:0000313" key="2">
    <source>
        <dbReference type="Proteomes" id="UP000019364"/>
    </source>
</evidence>
<dbReference type="AlphaFoldDB" id="W7YGJ0"/>
<organism evidence="1 2">
    <name type="scientific">Paenibacillus pini JCM 16418</name>
    <dbReference type="NCBI Taxonomy" id="1236976"/>
    <lineage>
        <taxon>Bacteria</taxon>
        <taxon>Bacillati</taxon>
        <taxon>Bacillota</taxon>
        <taxon>Bacilli</taxon>
        <taxon>Bacillales</taxon>
        <taxon>Paenibacillaceae</taxon>
        <taxon>Paenibacillus</taxon>
    </lineage>
</organism>
<protein>
    <submittedName>
        <fullName evidence="1">Uncharacterized protein</fullName>
    </submittedName>
</protein>
<dbReference type="RefSeq" id="WP_148298725.1">
    <property type="nucleotide sequence ID" value="NZ_BAVZ01000001.1"/>
</dbReference>
<keyword evidence="2" id="KW-1185">Reference proteome</keyword>
<accession>W7YGJ0</accession>
<dbReference type="EMBL" id="BAVZ01000001">
    <property type="protein sequence ID" value="GAF06678.1"/>
    <property type="molecule type" value="Genomic_DNA"/>
</dbReference>
<dbReference type="Proteomes" id="UP000019364">
    <property type="component" value="Unassembled WGS sequence"/>
</dbReference>
<evidence type="ECO:0000313" key="1">
    <source>
        <dbReference type="EMBL" id="GAF06678.1"/>
    </source>
</evidence>
<gene>
    <name evidence="1" type="ORF">JCM16418_650</name>
</gene>
<reference evidence="1 2" key="1">
    <citation type="journal article" date="2014" name="Genome Announc.">
        <title>Draft Genome Sequence of Paenibacillus pini JCM 16418T, Isolated from the Rhizosphere of Pine Tree.</title>
        <authorList>
            <person name="Yuki M."/>
            <person name="Oshima K."/>
            <person name="Suda W."/>
            <person name="Oshida Y."/>
            <person name="Kitamura K."/>
            <person name="Iida Y."/>
            <person name="Hattori M."/>
            <person name="Ohkuma M."/>
        </authorList>
    </citation>
    <scope>NUCLEOTIDE SEQUENCE [LARGE SCALE GENOMIC DNA]</scope>
    <source>
        <strain evidence="1 2">JCM 16418</strain>
    </source>
</reference>
<comment type="caution">
    <text evidence="1">The sequence shown here is derived from an EMBL/GenBank/DDBJ whole genome shotgun (WGS) entry which is preliminary data.</text>
</comment>
<sequence>MAFGLGVVILAAAGVLAWKNTKLLAEKREYIGPKISTFLYTVLTTNQISEEDKVTHIPLFHITFKHEQQQLHAYLCRVIGDEKGELKLEHAASIMDRKLSETLSKDLLIAAVPHYEVVLFEEEKRTVARLDAHTKQQLMV</sequence>
<name>W7YGJ0_9BACL</name>
<dbReference type="eggNOG" id="ENOG50307KY">
    <property type="taxonomic scope" value="Bacteria"/>
</dbReference>